<reference evidence="1 2" key="1">
    <citation type="journal article" date="2016" name="FEMS Microbiol. Lett.">
        <title>Characterization of LysPBC4, a novel Bacillus cereus-specific endolysin of bacteriophage PBC4.</title>
        <authorList>
            <person name="Na H."/>
            <person name="Kong M."/>
            <person name="Ryu S."/>
        </authorList>
    </citation>
    <scope>NUCLEOTIDE SEQUENCE [LARGE SCALE GENOMIC DNA]</scope>
</reference>
<dbReference type="EMBL" id="KT070866">
    <property type="protein sequence ID" value="AKQ08256.1"/>
    <property type="molecule type" value="Genomic_DNA"/>
</dbReference>
<keyword evidence="2" id="KW-1185">Reference proteome</keyword>
<evidence type="ECO:0000313" key="1">
    <source>
        <dbReference type="EMBL" id="AKQ08256.1"/>
    </source>
</evidence>
<protein>
    <submittedName>
        <fullName evidence="1">Uncharacterized protein</fullName>
    </submittedName>
</protein>
<sequence>MRTIISIGISLAFGFLVGFPFGISYTVTAAQDSYMVNFISNLKAVWEFLS</sequence>
<proteinExistence type="predicted"/>
<gene>
    <name evidence="1" type="ORF">PBC4_064</name>
</gene>
<accession>A0A1D6X8B6</accession>
<evidence type="ECO:0000313" key="2">
    <source>
        <dbReference type="Proteomes" id="UP000224963"/>
    </source>
</evidence>
<organism evidence="1 2">
    <name type="scientific">Bacillus phage PBC4</name>
    <dbReference type="NCBI Taxonomy" id="1675028"/>
    <lineage>
        <taxon>Viruses</taxon>
        <taxon>Duplodnaviria</taxon>
        <taxon>Heunggongvirae</taxon>
        <taxon>Uroviricota</taxon>
        <taxon>Caudoviricetes</taxon>
        <taxon>Sejongvirinae</taxon>
        <taxon>Yihwangvirus</taxon>
        <taxon>Yihwangvirus PBC4</taxon>
    </lineage>
</organism>
<name>A0A1D6X8B6_9CAUD</name>
<dbReference type="Proteomes" id="UP000224963">
    <property type="component" value="Segment"/>
</dbReference>